<dbReference type="KEGG" id="bcai:K788_0003476"/>
<evidence type="ECO:0000313" key="2">
    <source>
        <dbReference type="EMBL" id="ALL63426.1"/>
    </source>
</evidence>
<evidence type="ECO:0000256" key="1">
    <source>
        <dbReference type="SAM" id="MobiDB-lite"/>
    </source>
</evidence>
<feature type="region of interest" description="Disordered" evidence="1">
    <location>
        <begin position="1"/>
        <end position="28"/>
    </location>
</feature>
<dbReference type="EMBL" id="CP012746">
    <property type="protein sequence ID" value="ALL63426.1"/>
    <property type="molecule type" value="Genomic_DNA"/>
</dbReference>
<feature type="compositionally biased region" description="Low complexity" evidence="1">
    <location>
        <begin position="15"/>
        <end position="28"/>
    </location>
</feature>
<dbReference type="Proteomes" id="UP000019146">
    <property type="component" value="Chromosome 1"/>
</dbReference>
<dbReference type="AlphaFoldDB" id="A0A0P0R563"/>
<protein>
    <submittedName>
        <fullName evidence="2">Cysteine-rich CWC</fullName>
    </submittedName>
</protein>
<dbReference type="RefSeq" id="WP_082624834.1">
    <property type="nucleotide sequence ID" value="NZ_CP012746.1"/>
</dbReference>
<accession>A0A0P0R563</accession>
<proteinExistence type="predicted"/>
<name>A0A0P0R563_9BURK</name>
<sequence length="93" mass="9765">MFESTDRFHPVVMNPSPSESIESSAMSSARCPRCRRVFDCGARGGREACWCVSMPALPATALDASTGCLCPECLADVIARARATEGGAAPTPD</sequence>
<evidence type="ECO:0000313" key="3">
    <source>
        <dbReference type="Proteomes" id="UP000019146"/>
    </source>
</evidence>
<dbReference type="Pfam" id="PF14375">
    <property type="entry name" value="Cys_rich_CWC"/>
    <property type="match status" value="1"/>
</dbReference>
<gene>
    <name evidence="2" type="ORF">K788_0003476</name>
</gene>
<reference evidence="2 3" key="1">
    <citation type="journal article" date="2014" name="Genome Announc.">
        <title>Draft Genome Sequence of the Haloacid-Degrading Burkholderia caribensis Strain MBA4.</title>
        <authorList>
            <person name="Pan Y."/>
            <person name="Kong K.F."/>
            <person name="Tsang J.S."/>
        </authorList>
    </citation>
    <scope>NUCLEOTIDE SEQUENCE [LARGE SCALE GENOMIC DNA]</scope>
    <source>
        <strain evidence="2 3">MBA4</strain>
    </source>
</reference>
<dbReference type="InterPro" id="IPR032720">
    <property type="entry name" value="Cys_rich_CWC"/>
</dbReference>
<organism evidence="2 3">
    <name type="scientific">Paraburkholderia caribensis MBA4</name>
    <dbReference type="NCBI Taxonomy" id="1323664"/>
    <lineage>
        <taxon>Bacteria</taxon>
        <taxon>Pseudomonadati</taxon>
        <taxon>Pseudomonadota</taxon>
        <taxon>Betaproteobacteria</taxon>
        <taxon>Burkholderiales</taxon>
        <taxon>Burkholderiaceae</taxon>
        <taxon>Paraburkholderia</taxon>
    </lineage>
</organism>
<dbReference type="GeneID" id="69975119"/>